<proteinExistence type="predicted"/>
<protein>
    <submittedName>
        <fullName evidence="3">SGNH/GDSL hydrolase family protein</fullName>
    </submittedName>
</protein>
<accession>A0ABR7L6J5</accession>
<dbReference type="Gene3D" id="3.40.50.1110">
    <property type="entry name" value="SGNH hydrolase"/>
    <property type="match status" value="1"/>
</dbReference>
<keyword evidence="1" id="KW-0732">Signal</keyword>
<dbReference type="RefSeq" id="WP_187220810.1">
    <property type="nucleotide sequence ID" value="NZ_JABVED010000007.1"/>
</dbReference>
<dbReference type="PANTHER" id="PTHR37981:SF1">
    <property type="entry name" value="SGNH HYDROLASE-TYPE ESTERASE DOMAIN-CONTAINING PROTEIN"/>
    <property type="match status" value="1"/>
</dbReference>
<dbReference type="CDD" id="cd01823">
    <property type="entry name" value="SEST_like"/>
    <property type="match status" value="1"/>
</dbReference>
<evidence type="ECO:0000259" key="2">
    <source>
        <dbReference type="Pfam" id="PF13472"/>
    </source>
</evidence>
<dbReference type="Pfam" id="PF13472">
    <property type="entry name" value="Lipase_GDSL_2"/>
    <property type="match status" value="1"/>
</dbReference>
<name>A0ABR7L6J5_9PSEU</name>
<dbReference type="InterPro" id="IPR037460">
    <property type="entry name" value="SEST-like"/>
</dbReference>
<sequence length="287" mass="30465">MRPAALILVLTMLATVTIPASAASPGRDYVALGDSYAAGPGIPVQNATPPGCARSDQNYAAQLARWLNVDTFRDVTCSGATTVHMTAPQQVSGGPNPPQLDALSPQTDLVTLTIGGNDIGFGEILARCGQEGAKDPTGNPCRRYYTQSGRDILADRVTAVAPKIAQTLDGIRKRAPHAKILVVGYLRILPPHTGCWPSVPFAAGDTAYFDGVERALNATTAATTHAAGAHFVDPYYFSLDHDACQPRDRRWVEPLQPANPAAPIHPNATGMRVVAGLTWATHLLTRR</sequence>
<evidence type="ECO:0000313" key="3">
    <source>
        <dbReference type="EMBL" id="MBC6448318.1"/>
    </source>
</evidence>
<dbReference type="GO" id="GO:0016787">
    <property type="term" value="F:hydrolase activity"/>
    <property type="evidence" value="ECO:0007669"/>
    <property type="project" value="UniProtKB-KW"/>
</dbReference>
<dbReference type="PANTHER" id="PTHR37981">
    <property type="entry name" value="LIPASE 2"/>
    <property type="match status" value="1"/>
</dbReference>
<evidence type="ECO:0000313" key="4">
    <source>
        <dbReference type="Proteomes" id="UP000734823"/>
    </source>
</evidence>
<dbReference type="Proteomes" id="UP000734823">
    <property type="component" value="Unassembled WGS sequence"/>
</dbReference>
<dbReference type="InterPro" id="IPR013830">
    <property type="entry name" value="SGNH_hydro"/>
</dbReference>
<feature type="signal peptide" evidence="1">
    <location>
        <begin position="1"/>
        <end position="22"/>
    </location>
</feature>
<organism evidence="3 4">
    <name type="scientific">Actinokineospora xionganensis</name>
    <dbReference type="NCBI Taxonomy" id="2684470"/>
    <lineage>
        <taxon>Bacteria</taxon>
        <taxon>Bacillati</taxon>
        <taxon>Actinomycetota</taxon>
        <taxon>Actinomycetes</taxon>
        <taxon>Pseudonocardiales</taxon>
        <taxon>Pseudonocardiaceae</taxon>
        <taxon>Actinokineospora</taxon>
    </lineage>
</organism>
<comment type="caution">
    <text evidence="3">The sequence shown here is derived from an EMBL/GenBank/DDBJ whole genome shotgun (WGS) entry which is preliminary data.</text>
</comment>
<feature type="chain" id="PRO_5045792864" evidence="1">
    <location>
        <begin position="23"/>
        <end position="287"/>
    </location>
</feature>
<dbReference type="InterPro" id="IPR036514">
    <property type="entry name" value="SGNH_hydro_sf"/>
</dbReference>
<gene>
    <name evidence="3" type="ORF">GPZ80_14190</name>
</gene>
<reference evidence="3 4" key="1">
    <citation type="submission" date="2020-06" db="EMBL/GenBank/DDBJ databases">
        <title>Actinokineospora xiongansis sp. nov., isolated from soil of Baiyangdian.</title>
        <authorList>
            <person name="Zhang X."/>
        </authorList>
    </citation>
    <scope>NUCLEOTIDE SEQUENCE [LARGE SCALE GENOMIC DNA]</scope>
    <source>
        <strain evidence="3 4">HBU206404</strain>
    </source>
</reference>
<keyword evidence="4" id="KW-1185">Reference proteome</keyword>
<feature type="domain" description="SGNH hydrolase-type esterase" evidence="2">
    <location>
        <begin position="31"/>
        <end position="273"/>
    </location>
</feature>
<keyword evidence="3" id="KW-0378">Hydrolase</keyword>
<dbReference type="SUPFAM" id="SSF52266">
    <property type="entry name" value="SGNH hydrolase"/>
    <property type="match status" value="1"/>
</dbReference>
<evidence type="ECO:0000256" key="1">
    <source>
        <dbReference type="SAM" id="SignalP"/>
    </source>
</evidence>
<dbReference type="EMBL" id="JABVED010000007">
    <property type="protein sequence ID" value="MBC6448318.1"/>
    <property type="molecule type" value="Genomic_DNA"/>
</dbReference>